<evidence type="ECO:0000256" key="3">
    <source>
        <dbReference type="ARBA" id="ARBA00022833"/>
    </source>
</evidence>
<dbReference type="GO" id="GO:0008170">
    <property type="term" value="F:N-methyltransferase activity"/>
    <property type="evidence" value="ECO:0007669"/>
    <property type="project" value="UniProtKB-ARBA"/>
</dbReference>
<dbReference type="PROSITE" id="PS50865">
    <property type="entry name" value="ZF_MYND_2"/>
    <property type="match status" value="1"/>
</dbReference>
<sequence>MSAVVCVTCSAPAPLKCSACQAVAYCSRDHQKQHWKTHKGACRPFEVSTSADLGRHLVATRDVAADAVLLTESPLVVGPRHHDNPRATCLGCLQPLADGAAASDSQMCPGCLWPVCSAECPGLRDALHHAAECRVLQAGRHVVLKNDLRYDALLPLRCLLLQKTSPQRWRTLQGMHGHMEDRGPGSDVHRETQDRVVSYLRDNFLRPLSVIVSGSAATPDSVDGLLEDCSEATLHRVVAILDVNALEICSGGADVCALYPTAYLMEHSCVPNTRHSFGLARTAASTADQDAAFRITLRASLDIKKGAHISTMYTHILWGTMARREHLYAVKGFHCRCPRCADPRELGSKLSALRCLSCSGSLLPDNPLDDNADWRCDGCAAPLAVEHVVQVVTSLDEQVGRALEGVGRADARLLEDTVTKLGQLLHPHHYHCLQVKHSLLQVYGSQAGLEMSRLTEEQLQRKAALCREVLGVLLLLDPPLARLQLYAAVCLLELQRADLESLKRAAAAAKTTPAATAAAVQDLRSLLQRAAHALRFETPDSSPEGARMAGAVQAALQELDVWARVNKVPVAGDGKSR</sequence>
<protein>
    <recommendedName>
        <fullName evidence="9">SET domain-containing protein SmydA-8-like</fullName>
    </recommendedName>
</protein>
<gene>
    <name evidence="7" type="ORF">ONE63_002542</name>
</gene>
<dbReference type="CDD" id="cd20071">
    <property type="entry name" value="SET_SMYD"/>
    <property type="match status" value="1"/>
</dbReference>
<dbReference type="Gene3D" id="2.170.270.10">
    <property type="entry name" value="SET domain"/>
    <property type="match status" value="1"/>
</dbReference>
<evidence type="ECO:0000313" key="8">
    <source>
        <dbReference type="Proteomes" id="UP001075354"/>
    </source>
</evidence>
<dbReference type="PROSITE" id="PS01360">
    <property type="entry name" value="ZF_MYND_1"/>
    <property type="match status" value="1"/>
</dbReference>
<dbReference type="AlphaFoldDB" id="A0AAV7X8G5"/>
<keyword evidence="1" id="KW-0479">Metal-binding</keyword>
<organism evidence="7 8">
    <name type="scientific">Megalurothrips usitatus</name>
    <name type="common">bean blossom thrips</name>
    <dbReference type="NCBI Taxonomy" id="439358"/>
    <lineage>
        <taxon>Eukaryota</taxon>
        <taxon>Metazoa</taxon>
        <taxon>Ecdysozoa</taxon>
        <taxon>Arthropoda</taxon>
        <taxon>Hexapoda</taxon>
        <taxon>Insecta</taxon>
        <taxon>Pterygota</taxon>
        <taxon>Neoptera</taxon>
        <taxon>Paraneoptera</taxon>
        <taxon>Thysanoptera</taxon>
        <taxon>Terebrantia</taxon>
        <taxon>Thripoidea</taxon>
        <taxon>Thripidae</taxon>
        <taxon>Megalurothrips</taxon>
    </lineage>
</organism>
<dbReference type="Pfam" id="PF01753">
    <property type="entry name" value="zf-MYND"/>
    <property type="match status" value="1"/>
</dbReference>
<evidence type="ECO:0000256" key="2">
    <source>
        <dbReference type="ARBA" id="ARBA00022771"/>
    </source>
</evidence>
<evidence type="ECO:0008006" key="9">
    <source>
        <dbReference type="Google" id="ProtNLM"/>
    </source>
</evidence>
<name>A0AAV7X8G5_9NEOP</name>
<dbReference type="GO" id="GO:0008276">
    <property type="term" value="F:protein methyltransferase activity"/>
    <property type="evidence" value="ECO:0007669"/>
    <property type="project" value="UniProtKB-ARBA"/>
</dbReference>
<dbReference type="InterPro" id="IPR001214">
    <property type="entry name" value="SET_dom"/>
</dbReference>
<dbReference type="InterPro" id="IPR046341">
    <property type="entry name" value="SET_dom_sf"/>
</dbReference>
<keyword evidence="8" id="KW-1185">Reference proteome</keyword>
<evidence type="ECO:0000256" key="1">
    <source>
        <dbReference type="ARBA" id="ARBA00022723"/>
    </source>
</evidence>
<keyword evidence="2 4" id="KW-0863">Zinc-finger</keyword>
<dbReference type="Gene3D" id="1.10.220.160">
    <property type="match status" value="1"/>
</dbReference>
<feature type="domain" description="MYND-type" evidence="6">
    <location>
        <begin position="6"/>
        <end position="42"/>
    </location>
</feature>
<dbReference type="SUPFAM" id="SSF144232">
    <property type="entry name" value="HIT/MYND zinc finger-like"/>
    <property type="match status" value="1"/>
</dbReference>
<accession>A0AAV7X8G5</accession>
<dbReference type="InterPro" id="IPR002893">
    <property type="entry name" value="Znf_MYND"/>
</dbReference>
<evidence type="ECO:0000256" key="4">
    <source>
        <dbReference type="PROSITE-ProRule" id="PRU00134"/>
    </source>
</evidence>
<dbReference type="PROSITE" id="PS50280">
    <property type="entry name" value="SET"/>
    <property type="match status" value="1"/>
</dbReference>
<reference evidence="7" key="1">
    <citation type="submission" date="2022-12" db="EMBL/GenBank/DDBJ databases">
        <title>Chromosome-level genome assembly of the bean flower thrips Megalurothrips usitatus.</title>
        <authorList>
            <person name="Ma L."/>
            <person name="Liu Q."/>
            <person name="Li H."/>
            <person name="Cai W."/>
        </authorList>
    </citation>
    <scope>NUCLEOTIDE SEQUENCE</scope>
    <source>
        <strain evidence="7">Cailab_2022a</strain>
    </source>
</reference>
<dbReference type="EMBL" id="JAPTSV010000012">
    <property type="protein sequence ID" value="KAJ1522235.1"/>
    <property type="molecule type" value="Genomic_DNA"/>
</dbReference>
<dbReference type="Gene3D" id="6.10.140.2220">
    <property type="match status" value="2"/>
</dbReference>
<evidence type="ECO:0000259" key="5">
    <source>
        <dbReference type="PROSITE" id="PS50280"/>
    </source>
</evidence>
<evidence type="ECO:0000313" key="7">
    <source>
        <dbReference type="EMBL" id="KAJ1522235.1"/>
    </source>
</evidence>
<dbReference type="PANTHER" id="PTHR46455">
    <property type="entry name" value="SET AND MYND DOMAIN CONTAINING, ARTHROPOD-SPECIFIC, MEMBER 4, ISOFORM A"/>
    <property type="match status" value="1"/>
</dbReference>
<dbReference type="InterPro" id="IPR053010">
    <property type="entry name" value="SET_SmydA-8"/>
</dbReference>
<comment type="caution">
    <text evidence="7">The sequence shown here is derived from an EMBL/GenBank/DDBJ whole genome shotgun (WGS) entry which is preliminary data.</text>
</comment>
<dbReference type="Proteomes" id="UP001075354">
    <property type="component" value="Chromosome 12"/>
</dbReference>
<dbReference type="SUPFAM" id="SSF82199">
    <property type="entry name" value="SET domain"/>
    <property type="match status" value="1"/>
</dbReference>
<evidence type="ECO:0000259" key="6">
    <source>
        <dbReference type="PROSITE" id="PS50865"/>
    </source>
</evidence>
<dbReference type="GO" id="GO:0008270">
    <property type="term" value="F:zinc ion binding"/>
    <property type="evidence" value="ECO:0007669"/>
    <property type="project" value="UniProtKB-KW"/>
</dbReference>
<proteinExistence type="predicted"/>
<dbReference type="GO" id="GO:0008757">
    <property type="term" value="F:S-adenosylmethionine-dependent methyltransferase activity"/>
    <property type="evidence" value="ECO:0007669"/>
    <property type="project" value="UniProtKB-ARBA"/>
</dbReference>
<dbReference type="PANTHER" id="PTHR46455:SF2">
    <property type="entry name" value="AT24727P"/>
    <property type="match status" value="1"/>
</dbReference>
<keyword evidence="3" id="KW-0862">Zinc</keyword>
<feature type="domain" description="SET" evidence="5">
    <location>
        <begin position="43"/>
        <end position="314"/>
    </location>
</feature>